<gene>
    <name evidence="1" type="ORF">PCAMFM013_S004g000682</name>
</gene>
<evidence type="ECO:0000313" key="2">
    <source>
        <dbReference type="Proteomes" id="UP000053732"/>
    </source>
</evidence>
<dbReference type="Proteomes" id="UP000053732">
    <property type="component" value="Unassembled WGS sequence"/>
</dbReference>
<name>A0A0G4P337_PENC3</name>
<evidence type="ECO:0000313" key="1">
    <source>
        <dbReference type="EMBL" id="CRL20741.1"/>
    </source>
</evidence>
<proteinExistence type="predicted"/>
<sequence>MVEGKVKHMPTRQLSAGSRDLQRESGIGIWFFHCFGTNPNAAMAPLIVLYLGHNWLQPGVRLELLR</sequence>
<keyword evidence="2" id="KW-1185">Reference proteome</keyword>
<dbReference type="AlphaFoldDB" id="A0A0G4P337"/>
<organism evidence="1 2">
    <name type="scientific">Penicillium camemberti (strain FM 013)</name>
    <dbReference type="NCBI Taxonomy" id="1429867"/>
    <lineage>
        <taxon>Eukaryota</taxon>
        <taxon>Fungi</taxon>
        <taxon>Dikarya</taxon>
        <taxon>Ascomycota</taxon>
        <taxon>Pezizomycotina</taxon>
        <taxon>Eurotiomycetes</taxon>
        <taxon>Eurotiomycetidae</taxon>
        <taxon>Eurotiales</taxon>
        <taxon>Aspergillaceae</taxon>
        <taxon>Penicillium</taxon>
    </lineage>
</organism>
<protein>
    <submittedName>
        <fullName evidence="1">Str. FM013</fullName>
    </submittedName>
</protein>
<dbReference type="EMBL" id="HG793137">
    <property type="protein sequence ID" value="CRL20741.1"/>
    <property type="molecule type" value="Genomic_DNA"/>
</dbReference>
<reference evidence="1 2" key="1">
    <citation type="journal article" date="2014" name="Nat. Commun.">
        <title>Multiple recent horizontal transfers of a large genomic region in cheese making fungi.</title>
        <authorList>
            <person name="Cheeseman K."/>
            <person name="Ropars J."/>
            <person name="Renault P."/>
            <person name="Dupont J."/>
            <person name="Gouzy J."/>
            <person name="Branca A."/>
            <person name="Abraham A.L."/>
            <person name="Ceppi M."/>
            <person name="Conseiller E."/>
            <person name="Debuchy R."/>
            <person name="Malagnac F."/>
            <person name="Goarin A."/>
            <person name="Silar P."/>
            <person name="Lacoste S."/>
            <person name="Sallet E."/>
            <person name="Bensimon A."/>
            <person name="Giraud T."/>
            <person name="Brygoo Y."/>
        </authorList>
    </citation>
    <scope>NUCLEOTIDE SEQUENCE [LARGE SCALE GENOMIC DNA]</scope>
    <source>
        <strain evidence="2">FM 013</strain>
    </source>
</reference>
<accession>A0A0G4P337</accession>